<dbReference type="InterPro" id="IPR014756">
    <property type="entry name" value="Ig_E-set"/>
</dbReference>
<evidence type="ECO:0000259" key="2">
    <source>
        <dbReference type="Pfam" id="PF01833"/>
    </source>
</evidence>
<dbReference type="InterPro" id="IPR002909">
    <property type="entry name" value="IPT_dom"/>
</dbReference>
<protein>
    <submittedName>
        <fullName evidence="4">DUF6801 domain-containing protein</fullName>
    </submittedName>
</protein>
<evidence type="ECO:0000256" key="1">
    <source>
        <dbReference type="SAM" id="SignalP"/>
    </source>
</evidence>
<feature type="domain" description="DUF6801" evidence="3">
    <location>
        <begin position="53"/>
        <end position="206"/>
    </location>
</feature>
<dbReference type="SUPFAM" id="SSF81296">
    <property type="entry name" value="E set domains"/>
    <property type="match status" value="1"/>
</dbReference>
<dbReference type="Pfam" id="PF20611">
    <property type="entry name" value="DUF6801"/>
    <property type="match status" value="1"/>
</dbReference>
<comment type="caution">
    <text evidence="4">The sequence shown here is derived from an EMBL/GenBank/DDBJ whole genome shotgun (WGS) entry which is preliminary data.</text>
</comment>
<dbReference type="RefSeq" id="WP_398280764.1">
    <property type="nucleotide sequence ID" value="NZ_JBITLV010000004.1"/>
</dbReference>
<dbReference type="Gene3D" id="2.60.40.10">
    <property type="entry name" value="Immunoglobulins"/>
    <property type="match status" value="1"/>
</dbReference>
<gene>
    <name evidence="4" type="ORF">ACIB24_13070</name>
</gene>
<keyword evidence="1" id="KW-0732">Signal</keyword>
<feature type="signal peptide" evidence="1">
    <location>
        <begin position="1"/>
        <end position="25"/>
    </location>
</feature>
<reference evidence="4 5" key="1">
    <citation type="submission" date="2024-10" db="EMBL/GenBank/DDBJ databases">
        <title>The Natural Products Discovery Center: Release of the First 8490 Sequenced Strains for Exploring Actinobacteria Biosynthetic Diversity.</title>
        <authorList>
            <person name="Kalkreuter E."/>
            <person name="Kautsar S.A."/>
            <person name="Yang D."/>
            <person name="Bader C.D."/>
            <person name="Teijaro C.N."/>
            <person name="Fluegel L."/>
            <person name="Davis C.M."/>
            <person name="Simpson J.R."/>
            <person name="Lauterbach L."/>
            <person name="Steele A.D."/>
            <person name="Gui C."/>
            <person name="Meng S."/>
            <person name="Li G."/>
            <person name="Viehrig K."/>
            <person name="Ye F."/>
            <person name="Su P."/>
            <person name="Kiefer A.F."/>
            <person name="Nichols A."/>
            <person name="Cepeda A.J."/>
            <person name="Yan W."/>
            <person name="Fan B."/>
            <person name="Jiang Y."/>
            <person name="Adhikari A."/>
            <person name="Zheng C.-J."/>
            <person name="Schuster L."/>
            <person name="Cowan T.M."/>
            <person name="Smanski M.J."/>
            <person name="Chevrette M.G."/>
            <person name="De Carvalho L.P.S."/>
            <person name="Shen B."/>
        </authorList>
    </citation>
    <scope>NUCLEOTIDE SEQUENCE [LARGE SCALE GENOMIC DNA]</scope>
    <source>
        <strain evidence="4 5">NPDC049639</strain>
    </source>
</reference>
<dbReference type="InterPro" id="IPR013783">
    <property type="entry name" value="Ig-like_fold"/>
</dbReference>
<dbReference type="Proteomes" id="UP001612915">
    <property type="component" value="Unassembled WGS sequence"/>
</dbReference>
<dbReference type="InterPro" id="IPR046542">
    <property type="entry name" value="DUF6801"/>
</dbReference>
<dbReference type="EMBL" id="JBITLV010000004">
    <property type="protein sequence ID" value="MFI7587996.1"/>
    <property type="molecule type" value="Genomic_DNA"/>
</dbReference>
<organism evidence="4 5">
    <name type="scientific">Spongisporangium articulatum</name>
    <dbReference type="NCBI Taxonomy" id="3362603"/>
    <lineage>
        <taxon>Bacteria</taxon>
        <taxon>Bacillati</taxon>
        <taxon>Actinomycetota</taxon>
        <taxon>Actinomycetes</taxon>
        <taxon>Kineosporiales</taxon>
        <taxon>Kineosporiaceae</taxon>
        <taxon>Spongisporangium</taxon>
    </lineage>
</organism>
<proteinExistence type="predicted"/>
<evidence type="ECO:0000313" key="5">
    <source>
        <dbReference type="Proteomes" id="UP001612915"/>
    </source>
</evidence>
<feature type="chain" id="PRO_5045931078" evidence="1">
    <location>
        <begin position="26"/>
        <end position="498"/>
    </location>
</feature>
<name>A0ABW8ANP1_9ACTN</name>
<dbReference type="Pfam" id="PF01833">
    <property type="entry name" value="TIG"/>
    <property type="match status" value="1"/>
</dbReference>
<accession>A0ABW8ANP1</accession>
<keyword evidence="5" id="KW-1185">Reference proteome</keyword>
<feature type="domain" description="IPT/TIG" evidence="2">
    <location>
        <begin position="420"/>
        <end position="497"/>
    </location>
</feature>
<sequence length="498" mass="50127">MVPRLARALVAAAAVVALSGIAAQAAPAPVTEAPQAAALIPVNSQMGRLRLPYTCAFPILGKQTLGLDLQGTFTTLLAPGQKYWFTDGKANIEVPSNLASLLAGLGAAYIDATVSSFTINAVNASPASVNALPNGLVLKNIPVTAGQKTVIPIAGPLTVGPFTAGPSGMAALKMGGAKASIKLKAKNGATLPIPLDVSCAAPVPDVVLAGINIGTAGDATNGAPSHGGLYTYPAVDLDHQQGSGKVPLVCQFPAPIGERTLTLTFTGDAGTVYGQGEKFYLKRASAYLEVPGPVVDALRARFPTATSVRTSISRFDIDSSGASPASLNVAGSGWTLPAQPLTAGTTLGMRIPGSDYITAGPFTAGAPGLMRLEVGVSAGTVSFLGAGGTQVGSLSISCAKRVPAVVIVPLVSAKPDPIKPVVSFLPPATGKTAGGEFATLTGIGLDQIREVYFGDVAAPYLAVGNGIVVVETPPHAAGKVTVTVRALNGTTTTPFTYT</sequence>
<evidence type="ECO:0000313" key="4">
    <source>
        <dbReference type="EMBL" id="MFI7587996.1"/>
    </source>
</evidence>
<evidence type="ECO:0000259" key="3">
    <source>
        <dbReference type="Pfam" id="PF20611"/>
    </source>
</evidence>